<feature type="compositionally biased region" description="Low complexity" evidence="1">
    <location>
        <begin position="208"/>
        <end position="241"/>
    </location>
</feature>
<evidence type="ECO:0000313" key="2">
    <source>
        <dbReference type="EMBL" id="QJT07137.1"/>
    </source>
</evidence>
<sequence>MLASVAVGCGDAGELQGAGATPTAISPDKLWPDLTPASRPAFDIGEVDTEVVKGIKVPGGDIRKVDPVAVVREEIAAHPGDYGAGAYDETAGRMAYCGRSGTAGSRCPVLKAYYRDLTGDGHDDLTLGFRQLPGNLTAVRVYTVRKDRLVQVMAYEDAVSGVELAGRSVIIRAPSEVAGYEYRLQWTWDQQQRAMLLTHDEMLRTGGRSYSPRPSASPTPAASSSSSSSASASSSTSASGR</sequence>
<evidence type="ECO:0000256" key="1">
    <source>
        <dbReference type="SAM" id="MobiDB-lite"/>
    </source>
</evidence>
<proteinExistence type="predicted"/>
<reference evidence="2" key="1">
    <citation type="submission" date="2020-03" db="EMBL/GenBank/DDBJ databases">
        <title>Molecular networking-based the target discovery of potent antiproliferative macrolactams: 5/6/7/16 polycyclic ansamycins and glycosylated trienomycin from Streptomyces cacaoi subsp. asoensis.</title>
        <authorList>
            <person name="Liu L.-L."/>
        </authorList>
    </citation>
    <scope>NUCLEOTIDE SEQUENCE [LARGE SCALE GENOMIC DNA]</scope>
    <source>
        <strain evidence="2">H2S5</strain>
    </source>
</reference>
<organism evidence="2 3">
    <name type="scientific">Streptomyces asoensis</name>
    <dbReference type="NCBI Taxonomy" id="249586"/>
    <lineage>
        <taxon>Bacteria</taxon>
        <taxon>Bacillati</taxon>
        <taxon>Actinomycetota</taxon>
        <taxon>Actinomycetes</taxon>
        <taxon>Kitasatosporales</taxon>
        <taxon>Streptomycetaceae</taxon>
        <taxon>Streptomyces</taxon>
    </lineage>
</organism>
<accession>A0A6M4X2N5</accession>
<keyword evidence="3" id="KW-1185">Reference proteome</keyword>
<dbReference type="EMBL" id="CP049838">
    <property type="protein sequence ID" value="QJT07137.1"/>
    <property type="molecule type" value="Genomic_DNA"/>
</dbReference>
<feature type="region of interest" description="Disordered" evidence="1">
    <location>
        <begin position="204"/>
        <end position="241"/>
    </location>
</feature>
<evidence type="ECO:0008006" key="4">
    <source>
        <dbReference type="Google" id="ProtNLM"/>
    </source>
</evidence>
<evidence type="ECO:0000313" key="3">
    <source>
        <dbReference type="Proteomes" id="UP000502665"/>
    </source>
</evidence>
<dbReference type="Proteomes" id="UP000502665">
    <property type="component" value="Chromosome"/>
</dbReference>
<gene>
    <name evidence="2" type="ORF">G9272_30350</name>
</gene>
<name>A0A6M4X2N5_9ACTN</name>
<protein>
    <recommendedName>
        <fullName evidence="4">Lipoprotein</fullName>
    </recommendedName>
</protein>
<dbReference type="AlphaFoldDB" id="A0A6M4X2N5"/>